<comment type="caution">
    <text evidence="7">The sequence shown here is derived from an EMBL/GenBank/DDBJ whole genome shotgun (WGS) entry which is preliminary data.</text>
</comment>
<accession>A0A850GVE1</accession>
<dbReference type="SUPFAM" id="SSF75420">
    <property type="entry name" value="YhbC-like, N-terminal domain"/>
    <property type="match status" value="1"/>
</dbReference>
<reference evidence="7 8" key="1">
    <citation type="submission" date="2020-06" db="EMBL/GenBank/DDBJ databases">
        <title>Altererythrobacter sp. HHU K3-1.</title>
        <authorList>
            <person name="Zhang D."/>
            <person name="Xue H."/>
        </authorList>
    </citation>
    <scope>NUCLEOTIDE SEQUENCE [LARGE SCALE GENOMIC DNA]</scope>
    <source>
        <strain evidence="7 8">HHU K3-1</strain>
    </source>
</reference>
<keyword evidence="2 3" id="KW-0690">Ribosome biogenesis</keyword>
<protein>
    <recommendedName>
        <fullName evidence="3">Ribosome maturation factor RimP</fullName>
    </recommendedName>
</protein>
<dbReference type="Proteomes" id="UP000561438">
    <property type="component" value="Unassembled WGS sequence"/>
</dbReference>
<feature type="domain" description="Ribosome maturation factor RimP C-terminal" evidence="6">
    <location>
        <begin position="95"/>
        <end position="160"/>
    </location>
</feature>
<keyword evidence="8" id="KW-1185">Reference proteome</keyword>
<dbReference type="Gene3D" id="3.30.300.70">
    <property type="entry name" value="RimP-like superfamily, N-terminal"/>
    <property type="match status" value="1"/>
</dbReference>
<evidence type="ECO:0000259" key="6">
    <source>
        <dbReference type="Pfam" id="PF17384"/>
    </source>
</evidence>
<evidence type="ECO:0000313" key="7">
    <source>
        <dbReference type="EMBL" id="NVD43451.1"/>
    </source>
</evidence>
<dbReference type="InterPro" id="IPR036847">
    <property type="entry name" value="RimP_C_sf"/>
</dbReference>
<dbReference type="InterPro" id="IPR028998">
    <property type="entry name" value="RimP_C"/>
</dbReference>
<dbReference type="InterPro" id="IPR035956">
    <property type="entry name" value="RimP_N_sf"/>
</dbReference>
<dbReference type="EMBL" id="JABWGV010000001">
    <property type="protein sequence ID" value="NVD43451.1"/>
    <property type="molecule type" value="Genomic_DNA"/>
</dbReference>
<dbReference type="PANTHER" id="PTHR33867:SF1">
    <property type="entry name" value="RIBOSOME MATURATION FACTOR RIMP"/>
    <property type="match status" value="1"/>
</dbReference>
<evidence type="ECO:0000256" key="4">
    <source>
        <dbReference type="SAM" id="MobiDB-lite"/>
    </source>
</evidence>
<dbReference type="GO" id="GO:0005829">
    <property type="term" value="C:cytosol"/>
    <property type="evidence" value="ECO:0007669"/>
    <property type="project" value="TreeGrafter"/>
</dbReference>
<comment type="function">
    <text evidence="3">Required for maturation of 30S ribosomal subunits.</text>
</comment>
<evidence type="ECO:0000259" key="5">
    <source>
        <dbReference type="Pfam" id="PF02576"/>
    </source>
</evidence>
<comment type="subcellular location">
    <subcellularLocation>
        <location evidence="3">Cytoplasm</location>
    </subcellularLocation>
</comment>
<gene>
    <name evidence="3 7" type="primary">rimP</name>
    <name evidence="7" type="ORF">HUV48_00275</name>
</gene>
<name>A0A850GVE1_9SPHN</name>
<organism evidence="7 8">
    <name type="scientific">Qipengyuania atrilutea</name>
    <dbReference type="NCBI Taxonomy" id="2744473"/>
    <lineage>
        <taxon>Bacteria</taxon>
        <taxon>Pseudomonadati</taxon>
        <taxon>Pseudomonadota</taxon>
        <taxon>Alphaproteobacteria</taxon>
        <taxon>Sphingomonadales</taxon>
        <taxon>Erythrobacteraceae</taxon>
        <taxon>Qipengyuania</taxon>
    </lineage>
</organism>
<dbReference type="RefSeq" id="WP_176265787.1">
    <property type="nucleotide sequence ID" value="NZ_JABWGV010000001.1"/>
</dbReference>
<evidence type="ECO:0000256" key="3">
    <source>
        <dbReference type="HAMAP-Rule" id="MF_01077"/>
    </source>
</evidence>
<evidence type="ECO:0000256" key="1">
    <source>
        <dbReference type="ARBA" id="ARBA00022490"/>
    </source>
</evidence>
<dbReference type="InterPro" id="IPR003728">
    <property type="entry name" value="Ribosome_maturation_RimP"/>
</dbReference>
<proteinExistence type="inferred from homology"/>
<dbReference type="Pfam" id="PF02576">
    <property type="entry name" value="RimP_N"/>
    <property type="match status" value="1"/>
</dbReference>
<sequence length="191" mass="20660">MADIARLTEVIEPEAKALGFELVRVKMTSSEAGDGDRALQVMAEDPATGQLIIDQCAALSRRISDRLDALEADGEVIVEGAYHLEVSSPGIDRPLTRPNDFSDWSGHEAKISMDKAWDKQRNYKGELKGLEDGMAVIEDAKAGEVRLPLSKIHAAKLVLTDALIAATQPLDTSGAEDIVEDTTTDEEKADD</sequence>
<dbReference type="Pfam" id="PF17384">
    <property type="entry name" value="DUF150_C"/>
    <property type="match status" value="1"/>
</dbReference>
<dbReference type="PANTHER" id="PTHR33867">
    <property type="entry name" value="RIBOSOME MATURATION FACTOR RIMP"/>
    <property type="match status" value="1"/>
</dbReference>
<dbReference type="Gene3D" id="2.30.30.180">
    <property type="entry name" value="Ribosome maturation factor RimP, C-terminal domain"/>
    <property type="match status" value="1"/>
</dbReference>
<dbReference type="SUPFAM" id="SSF74942">
    <property type="entry name" value="YhbC-like, C-terminal domain"/>
    <property type="match status" value="1"/>
</dbReference>
<dbReference type="GO" id="GO:0006412">
    <property type="term" value="P:translation"/>
    <property type="evidence" value="ECO:0007669"/>
    <property type="project" value="TreeGrafter"/>
</dbReference>
<feature type="region of interest" description="Disordered" evidence="4">
    <location>
        <begin position="170"/>
        <end position="191"/>
    </location>
</feature>
<evidence type="ECO:0000256" key="2">
    <source>
        <dbReference type="ARBA" id="ARBA00022517"/>
    </source>
</evidence>
<dbReference type="GO" id="GO:0000028">
    <property type="term" value="P:ribosomal small subunit assembly"/>
    <property type="evidence" value="ECO:0007669"/>
    <property type="project" value="TreeGrafter"/>
</dbReference>
<dbReference type="HAMAP" id="MF_01077">
    <property type="entry name" value="RimP"/>
    <property type="match status" value="1"/>
</dbReference>
<feature type="compositionally biased region" description="Acidic residues" evidence="4">
    <location>
        <begin position="177"/>
        <end position="191"/>
    </location>
</feature>
<comment type="similarity">
    <text evidence="3">Belongs to the RimP family.</text>
</comment>
<dbReference type="NCBIfam" id="NF011229">
    <property type="entry name" value="PRK14636.1"/>
    <property type="match status" value="1"/>
</dbReference>
<dbReference type="InterPro" id="IPR028989">
    <property type="entry name" value="RimP_N"/>
</dbReference>
<keyword evidence="1 3" id="KW-0963">Cytoplasm</keyword>
<dbReference type="CDD" id="cd01734">
    <property type="entry name" value="YlxS_C"/>
    <property type="match status" value="1"/>
</dbReference>
<dbReference type="AlphaFoldDB" id="A0A850GVE1"/>
<feature type="domain" description="Ribosome maturation factor RimP N-terminal" evidence="5">
    <location>
        <begin position="11"/>
        <end position="92"/>
    </location>
</feature>
<evidence type="ECO:0000313" key="8">
    <source>
        <dbReference type="Proteomes" id="UP000561438"/>
    </source>
</evidence>